<sequence length="215" mass="23611">MRVNERAESVTSIARRAQILAATVETIAELGYGQATFARIAERAGLSSTRLISYHFAGKSELIAALVQEAYADITRHMTEHTRAATGPREALHAYIRALVGYIAENPKRMRTLMSVFLDHRAEDGGRSYDGGDEHDAVDPVRQVLAEGQRAGEFREFDTFVMATTIQRSIDGLPFLLRSEPDLDLAAYAEELVELFDRATRATRAEAGPGTGAGR</sequence>
<gene>
    <name evidence="3" type="ORF">OG398_19015</name>
</gene>
<feature type="domain" description="HTH tetR-type" evidence="2">
    <location>
        <begin position="19"/>
        <end position="66"/>
    </location>
</feature>
<dbReference type="GO" id="GO:0003700">
    <property type="term" value="F:DNA-binding transcription factor activity"/>
    <property type="evidence" value="ECO:0007669"/>
    <property type="project" value="TreeGrafter"/>
</dbReference>
<dbReference type="InterPro" id="IPR036271">
    <property type="entry name" value="Tet_transcr_reg_TetR-rel_C_sf"/>
</dbReference>
<dbReference type="AlphaFoldDB" id="A0AAU2VRL3"/>
<evidence type="ECO:0000256" key="1">
    <source>
        <dbReference type="ARBA" id="ARBA00023125"/>
    </source>
</evidence>
<dbReference type="Gene3D" id="1.10.357.10">
    <property type="entry name" value="Tetracycline Repressor, domain 2"/>
    <property type="match status" value="1"/>
</dbReference>
<dbReference type="InterPro" id="IPR009057">
    <property type="entry name" value="Homeodomain-like_sf"/>
</dbReference>
<dbReference type="SUPFAM" id="SSF48498">
    <property type="entry name" value="Tetracyclin repressor-like, C-terminal domain"/>
    <property type="match status" value="1"/>
</dbReference>
<dbReference type="GO" id="GO:0000976">
    <property type="term" value="F:transcription cis-regulatory region binding"/>
    <property type="evidence" value="ECO:0007669"/>
    <property type="project" value="TreeGrafter"/>
</dbReference>
<dbReference type="InterPro" id="IPR001647">
    <property type="entry name" value="HTH_TetR"/>
</dbReference>
<dbReference type="Gene3D" id="1.10.10.60">
    <property type="entry name" value="Homeodomain-like"/>
    <property type="match status" value="1"/>
</dbReference>
<reference evidence="3" key="1">
    <citation type="submission" date="2022-10" db="EMBL/GenBank/DDBJ databases">
        <title>The complete genomes of actinobacterial strains from the NBC collection.</title>
        <authorList>
            <person name="Joergensen T.S."/>
            <person name="Alvarez Arevalo M."/>
            <person name="Sterndorff E.B."/>
            <person name="Faurdal D."/>
            <person name="Vuksanovic O."/>
            <person name="Mourched A.-S."/>
            <person name="Charusanti P."/>
            <person name="Shaw S."/>
            <person name="Blin K."/>
            <person name="Weber T."/>
        </authorList>
    </citation>
    <scope>NUCLEOTIDE SEQUENCE</scope>
    <source>
        <strain evidence="3">NBC_00008</strain>
    </source>
</reference>
<protein>
    <submittedName>
        <fullName evidence="3">TetR family transcriptional regulator</fullName>
    </submittedName>
</protein>
<evidence type="ECO:0000313" key="3">
    <source>
        <dbReference type="EMBL" id="WTW70206.1"/>
    </source>
</evidence>
<dbReference type="SUPFAM" id="SSF46689">
    <property type="entry name" value="Homeodomain-like"/>
    <property type="match status" value="1"/>
</dbReference>
<evidence type="ECO:0000259" key="2">
    <source>
        <dbReference type="Pfam" id="PF00440"/>
    </source>
</evidence>
<keyword evidence="1" id="KW-0238">DNA-binding</keyword>
<dbReference type="PANTHER" id="PTHR30055">
    <property type="entry name" value="HTH-TYPE TRANSCRIPTIONAL REGULATOR RUTR"/>
    <property type="match status" value="1"/>
</dbReference>
<name>A0AAU2VRL3_9ACTN</name>
<dbReference type="Pfam" id="PF00440">
    <property type="entry name" value="TetR_N"/>
    <property type="match status" value="1"/>
</dbReference>
<dbReference type="PANTHER" id="PTHR30055:SF146">
    <property type="entry name" value="HTH-TYPE TRANSCRIPTIONAL DUAL REGULATOR CECR"/>
    <property type="match status" value="1"/>
</dbReference>
<proteinExistence type="predicted"/>
<dbReference type="InterPro" id="IPR050109">
    <property type="entry name" value="HTH-type_TetR-like_transc_reg"/>
</dbReference>
<accession>A0AAU2VRL3</accession>
<dbReference type="EMBL" id="CP108313">
    <property type="protein sequence ID" value="WTW70206.1"/>
    <property type="molecule type" value="Genomic_DNA"/>
</dbReference>
<organism evidence="3">
    <name type="scientific">Streptomyces sp. NBC_00008</name>
    <dbReference type="NCBI Taxonomy" id="2903610"/>
    <lineage>
        <taxon>Bacteria</taxon>
        <taxon>Bacillati</taxon>
        <taxon>Actinomycetota</taxon>
        <taxon>Actinomycetes</taxon>
        <taxon>Kitasatosporales</taxon>
        <taxon>Streptomycetaceae</taxon>
        <taxon>Streptomyces</taxon>
    </lineage>
</organism>